<dbReference type="GO" id="GO:0005886">
    <property type="term" value="C:plasma membrane"/>
    <property type="evidence" value="ECO:0007669"/>
    <property type="project" value="UniProtKB-SubCell"/>
</dbReference>
<comment type="subcellular location">
    <subcellularLocation>
        <location evidence="2">Cell membrane</location>
        <topology evidence="2">Multi-pass membrane protein</topology>
    </subcellularLocation>
</comment>
<organism evidence="3 4">
    <name type="scientific">Calycomorphotria hydatis</name>
    <dbReference type="NCBI Taxonomy" id="2528027"/>
    <lineage>
        <taxon>Bacteria</taxon>
        <taxon>Pseudomonadati</taxon>
        <taxon>Planctomycetota</taxon>
        <taxon>Planctomycetia</taxon>
        <taxon>Planctomycetales</taxon>
        <taxon>Planctomycetaceae</taxon>
        <taxon>Calycomorphotria</taxon>
    </lineage>
</organism>
<keyword evidence="2" id="KW-0520">NAD</keyword>
<dbReference type="RefSeq" id="WP_145260889.1">
    <property type="nucleotide sequence ID" value="NZ_CP036316.1"/>
</dbReference>
<feature type="transmembrane region" description="Helical" evidence="2">
    <location>
        <begin position="6"/>
        <end position="24"/>
    </location>
</feature>
<dbReference type="Pfam" id="PF00499">
    <property type="entry name" value="Oxidored_q3"/>
    <property type="match status" value="1"/>
</dbReference>
<evidence type="ECO:0000313" key="4">
    <source>
        <dbReference type="Proteomes" id="UP000319976"/>
    </source>
</evidence>
<dbReference type="InterPro" id="IPR001457">
    <property type="entry name" value="NADH_UbQ/plastoQ_OxRdtase_su6"/>
</dbReference>
<evidence type="ECO:0000313" key="3">
    <source>
        <dbReference type="EMBL" id="QDT64048.1"/>
    </source>
</evidence>
<keyword evidence="2" id="KW-0812">Transmembrane</keyword>
<reference evidence="3 4" key="1">
    <citation type="submission" date="2019-02" db="EMBL/GenBank/DDBJ databases">
        <title>Deep-cultivation of Planctomycetes and their phenomic and genomic characterization uncovers novel biology.</title>
        <authorList>
            <person name="Wiegand S."/>
            <person name="Jogler M."/>
            <person name="Boedeker C."/>
            <person name="Pinto D."/>
            <person name="Vollmers J."/>
            <person name="Rivas-Marin E."/>
            <person name="Kohn T."/>
            <person name="Peeters S.H."/>
            <person name="Heuer A."/>
            <person name="Rast P."/>
            <person name="Oberbeckmann S."/>
            <person name="Bunk B."/>
            <person name="Jeske O."/>
            <person name="Meyerdierks A."/>
            <person name="Storesund J.E."/>
            <person name="Kallscheuer N."/>
            <person name="Luecker S."/>
            <person name="Lage O.M."/>
            <person name="Pohl T."/>
            <person name="Merkel B.J."/>
            <person name="Hornburger P."/>
            <person name="Mueller R.-W."/>
            <person name="Bruemmer F."/>
            <person name="Labrenz M."/>
            <person name="Spormann A.M."/>
            <person name="Op den Camp H."/>
            <person name="Overmann J."/>
            <person name="Amann R."/>
            <person name="Jetten M.S.M."/>
            <person name="Mascher T."/>
            <person name="Medema M.H."/>
            <person name="Devos D.P."/>
            <person name="Kaster A.-K."/>
            <person name="Ovreas L."/>
            <person name="Rohde M."/>
            <person name="Galperin M.Y."/>
            <person name="Jogler C."/>
        </authorList>
    </citation>
    <scope>NUCLEOTIDE SEQUENCE [LARGE SCALE GENOMIC DNA]</scope>
    <source>
        <strain evidence="3 4">V22</strain>
    </source>
</reference>
<dbReference type="InterPro" id="IPR042106">
    <property type="entry name" value="Nuo/plastoQ_OxRdtase_6_NuoJ"/>
</dbReference>
<proteinExistence type="inferred from homology"/>
<comment type="catalytic activity">
    <reaction evidence="2">
        <text>a quinone + NADH + 5 H(+)(in) = a quinol + NAD(+) + 4 H(+)(out)</text>
        <dbReference type="Rhea" id="RHEA:57888"/>
        <dbReference type="ChEBI" id="CHEBI:15378"/>
        <dbReference type="ChEBI" id="CHEBI:24646"/>
        <dbReference type="ChEBI" id="CHEBI:57540"/>
        <dbReference type="ChEBI" id="CHEBI:57945"/>
        <dbReference type="ChEBI" id="CHEBI:132124"/>
    </reaction>
</comment>
<feature type="transmembrane region" description="Helical" evidence="2">
    <location>
        <begin position="155"/>
        <end position="177"/>
    </location>
</feature>
<feature type="transmembrane region" description="Helical" evidence="2">
    <location>
        <begin position="92"/>
        <end position="112"/>
    </location>
</feature>
<feature type="transmembrane region" description="Helical" evidence="2">
    <location>
        <begin position="61"/>
        <end position="80"/>
    </location>
</feature>
<keyword evidence="4" id="KW-1185">Reference proteome</keyword>
<dbReference type="Proteomes" id="UP000319976">
    <property type="component" value="Chromosome"/>
</dbReference>
<dbReference type="EC" id="7.1.1.-" evidence="2"/>
<keyword evidence="3" id="KW-0830">Ubiquinone</keyword>
<dbReference type="AlphaFoldDB" id="A0A517T6Q0"/>
<dbReference type="GO" id="GO:0008137">
    <property type="term" value="F:NADH dehydrogenase (ubiquinone) activity"/>
    <property type="evidence" value="ECO:0007669"/>
    <property type="project" value="UniProtKB-UniRule"/>
</dbReference>
<keyword evidence="2" id="KW-0472">Membrane</keyword>
<gene>
    <name evidence="3" type="ORF">V22_12780</name>
</gene>
<dbReference type="GO" id="GO:0048038">
    <property type="term" value="F:quinone binding"/>
    <property type="evidence" value="ECO:0007669"/>
    <property type="project" value="UniProtKB-UniRule"/>
</dbReference>
<dbReference type="PANTHER" id="PTHR33269:SF17">
    <property type="entry name" value="NADH-UBIQUINONE OXIDOREDUCTASE CHAIN 6"/>
    <property type="match status" value="1"/>
</dbReference>
<feature type="transmembrane region" description="Helical" evidence="2">
    <location>
        <begin position="31"/>
        <end position="49"/>
    </location>
</feature>
<keyword evidence="2" id="KW-1133">Transmembrane helix</keyword>
<evidence type="ECO:0000256" key="1">
    <source>
        <dbReference type="ARBA" id="ARBA00005698"/>
    </source>
</evidence>
<name>A0A517T6Q0_9PLAN</name>
<evidence type="ECO:0000256" key="2">
    <source>
        <dbReference type="RuleBase" id="RU004429"/>
    </source>
</evidence>
<accession>A0A517T6Q0</accession>
<dbReference type="Gene3D" id="1.20.120.1200">
    <property type="entry name" value="NADH-ubiquinone/plastoquinone oxidoreductase chain 6, subunit NuoJ"/>
    <property type="match status" value="1"/>
</dbReference>
<dbReference type="KEGG" id="chya:V22_12780"/>
<dbReference type="PANTHER" id="PTHR33269">
    <property type="entry name" value="NADH-UBIQUINONE OXIDOREDUCTASE CHAIN 6"/>
    <property type="match status" value="1"/>
</dbReference>
<keyword evidence="2" id="KW-1003">Cell membrane</keyword>
<sequence length="193" mass="20187">MNLEWIVFGIFALLTGGGALAVLFTQNVVRMAFWLVVTLGGVAGLYFLMGADFVGATQLLIYVGGTVVLLIFGVMLTATGPYVRMGISTGEIFSASLVGIAMFGLLFSTVVMTDWEQLGDAETNATYADGGTTMALGLKLLGIGEVPGGESGVGFLLPFEIVSIHLLVVLIAAAYLARAKSGHRHHSGQDHSS</sequence>
<protein>
    <recommendedName>
        <fullName evidence="2">NADH-quinone oxidoreductase subunit J</fullName>
        <ecNumber evidence="2">7.1.1.-</ecNumber>
    </recommendedName>
</protein>
<comment type="similarity">
    <text evidence="1 2">Belongs to the complex I subunit 6 family.</text>
</comment>
<dbReference type="EMBL" id="CP036316">
    <property type="protein sequence ID" value="QDT64048.1"/>
    <property type="molecule type" value="Genomic_DNA"/>
</dbReference>
<comment type="function">
    <text evidence="2">NDH-1 shuttles electrons from NADH, via FMN and iron-sulfur (Fe-S) centers, to quinones in the respiratory chain. Couples the redox reaction to proton translocation (for every two electrons transferred, four hydrogen ions are translocated across the cytoplasmic membrane), and thus conserves the redox energy in a proton gradient.</text>
</comment>
<dbReference type="OrthoDB" id="261376at2"/>
<keyword evidence="2" id="KW-0874">Quinone</keyword>